<name>A0A382T5Q5_9ZZZZ</name>
<sequence length="35" mass="4019">MLNKAKLDYFELVFIGHLLNCFEDVSGNVKKMGFP</sequence>
<organism evidence="1">
    <name type="scientific">marine metagenome</name>
    <dbReference type="NCBI Taxonomy" id="408172"/>
    <lineage>
        <taxon>unclassified sequences</taxon>
        <taxon>metagenomes</taxon>
        <taxon>ecological metagenomes</taxon>
    </lineage>
</organism>
<reference evidence="1" key="1">
    <citation type="submission" date="2018-05" db="EMBL/GenBank/DDBJ databases">
        <authorList>
            <person name="Lanie J.A."/>
            <person name="Ng W.-L."/>
            <person name="Kazmierczak K.M."/>
            <person name="Andrzejewski T.M."/>
            <person name="Davidsen T.M."/>
            <person name="Wayne K.J."/>
            <person name="Tettelin H."/>
            <person name="Glass J.I."/>
            <person name="Rusch D."/>
            <person name="Podicherti R."/>
            <person name="Tsui H.-C.T."/>
            <person name="Winkler M.E."/>
        </authorList>
    </citation>
    <scope>NUCLEOTIDE SEQUENCE</scope>
</reference>
<dbReference type="EMBL" id="UINC01134136">
    <property type="protein sequence ID" value="SVD17479.1"/>
    <property type="molecule type" value="Genomic_DNA"/>
</dbReference>
<accession>A0A382T5Q5</accession>
<protein>
    <submittedName>
        <fullName evidence="1">Uncharacterized protein</fullName>
    </submittedName>
</protein>
<proteinExistence type="predicted"/>
<dbReference type="AlphaFoldDB" id="A0A382T5Q5"/>
<evidence type="ECO:0000313" key="1">
    <source>
        <dbReference type="EMBL" id="SVD17479.1"/>
    </source>
</evidence>
<gene>
    <name evidence="1" type="ORF">METZ01_LOCUS370333</name>
</gene>